<evidence type="ECO:0000313" key="2">
    <source>
        <dbReference type="EMBL" id="CAG8795968.1"/>
    </source>
</evidence>
<accession>A0A9N9JTY5</accession>
<evidence type="ECO:0000256" key="1">
    <source>
        <dbReference type="SAM" id="MobiDB-lite"/>
    </source>
</evidence>
<reference evidence="2" key="1">
    <citation type="submission" date="2021-06" db="EMBL/GenBank/DDBJ databases">
        <authorList>
            <person name="Kallberg Y."/>
            <person name="Tangrot J."/>
            <person name="Rosling A."/>
        </authorList>
    </citation>
    <scope>NUCLEOTIDE SEQUENCE</scope>
    <source>
        <strain evidence="2">MA453B</strain>
    </source>
</reference>
<protein>
    <submittedName>
        <fullName evidence="2">5277_t:CDS:1</fullName>
    </submittedName>
</protein>
<proteinExistence type="predicted"/>
<keyword evidence="3" id="KW-1185">Reference proteome</keyword>
<dbReference type="AlphaFoldDB" id="A0A9N9JTY5"/>
<dbReference type="Proteomes" id="UP000789405">
    <property type="component" value="Unassembled WGS sequence"/>
</dbReference>
<gene>
    <name evidence="2" type="ORF">DERYTH_LOCUS22388</name>
</gene>
<organism evidence="2 3">
    <name type="scientific">Dentiscutata erythropus</name>
    <dbReference type="NCBI Taxonomy" id="1348616"/>
    <lineage>
        <taxon>Eukaryota</taxon>
        <taxon>Fungi</taxon>
        <taxon>Fungi incertae sedis</taxon>
        <taxon>Mucoromycota</taxon>
        <taxon>Glomeromycotina</taxon>
        <taxon>Glomeromycetes</taxon>
        <taxon>Diversisporales</taxon>
        <taxon>Gigasporaceae</taxon>
        <taxon>Dentiscutata</taxon>
    </lineage>
</organism>
<evidence type="ECO:0000313" key="3">
    <source>
        <dbReference type="Proteomes" id="UP000789405"/>
    </source>
</evidence>
<sequence>NYIEISQDQTTVNEELHEELYEKNVYEEDLVEYENDWNVGSGNHSSIGLSRESEVENENSDLK</sequence>
<feature type="non-terminal residue" evidence="2">
    <location>
        <position position="1"/>
    </location>
</feature>
<name>A0A9N9JTY5_9GLOM</name>
<dbReference type="EMBL" id="CAJVPY010030936">
    <property type="protein sequence ID" value="CAG8795968.1"/>
    <property type="molecule type" value="Genomic_DNA"/>
</dbReference>
<feature type="region of interest" description="Disordered" evidence="1">
    <location>
        <begin position="37"/>
        <end position="63"/>
    </location>
</feature>
<comment type="caution">
    <text evidence="2">The sequence shown here is derived from an EMBL/GenBank/DDBJ whole genome shotgun (WGS) entry which is preliminary data.</text>
</comment>
<feature type="compositionally biased region" description="Polar residues" evidence="1">
    <location>
        <begin position="38"/>
        <end position="48"/>
    </location>
</feature>